<reference evidence="1" key="2">
    <citation type="submission" date="2020-07" db="EMBL/GenBank/DDBJ databases">
        <authorList>
            <person name="Vera ALvarez R."/>
            <person name="Arias-Moreno D.M."/>
            <person name="Jimenez-Jacinto V."/>
            <person name="Jimenez-Bremont J.F."/>
            <person name="Swaminathan K."/>
            <person name="Moose S.P."/>
            <person name="Guerrero-Gonzalez M.L."/>
            <person name="Marino-Ramirez L."/>
            <person name="Landsman D."/>
            <person name="Rodriguez-Kessler M."/>
            <person name="Delgado-Sanchez P."/>
        </authorList>
    </citation>
    <scope>NUCLEOTIDE SEQUENCE</scope>
    <source>
        <tissue evidence="1">Cladode</tissue>
    </source>
</reference>
<evidence type="ECO:0008006" key="2">
    <source>
        <dbReference type="Google" id="ProtNLM"/>
    </source>
</evidence>
<accession>A0A7C9DV11</accession>
<dbReference type="InterPro" id="IPR004320">
    <property type="entry name" value="BPS1_pln"/>
</dbReference>
<reference evidence="1" key="1">
    <citation type="journal article" date="2013" name="J. Plant Res.">
        <title>Effect of fungi and light on seed germination of three Opuntia species from semiarid lands of central Mexico.</title>
        <authorList>
            <person name="Delgado-Sanchez P."/>
            <person name="Jimenez-Bremont J.F."/>
            <person name="Guerrero-Gonzalez Mde L."/>
            <person name="Flores J."/>
        </authorList>
    </citation>
    <scope>NUCLEOTIDE SEQUENCE</scope>
    <source>
        <tissue evidence="1">Cladode</tissue>
    </source>
</reference>
<dbReference type="GO" id="GO:0048367">
    <property type="term" value="P:shoot system development"/>
    <property type="evidence" value="ECO:0007669"/>
    <property type="project" value="InterPro"/>
</dbReference>
<sequence length="290" mass="32880">MGYPSHPSRSISFPPRSLPNSLKINESLRKLNSFEVLSSSSLISSENIQLGLIGLVELYGYVQELILLPSNQHALKQWKLAEETLDGSVGLLDTCSSARDLVLRLKEEVRDLQSGLRRKGCTSNVQNELRAYMGFRKKMAKDVTRCLKCLKQDEIKYRLGANPEVQHNDDPHLVMVARVLREVYEVTVEVFRRFYMFFLAKPTRTSSGWSLISRLVTKRSSEAREETMVNEIAGVDSAICQLDVAKIDVHIVEGKLQALDANIRILEEELDCVFKCLVENRVSLLNTLTH</sequence>
<evidence type="ECO:0000313" key="1">
    <source>
        <dbReference type="EMBL" id="MBA4650867.1"/>
    </source>
</evidence>
<organism evidence="1">
    <name type="scientific">Opuntia streptacantha</name>
    <name type="common">Prickly pear cactus</name>
    <name type="synonym">Opuntia cardona</name>
    <dbReference type="NCBI Taxonomy" id="393608"/>
    <lineage>
        <taxon>Eukaryota</taxon>
        <taxon>Viridiplantae</taxon>
        <taxon>Streptophyta</taxon>
        <taxon>Embryophyta</taxon>
        <taxon>Tracheophyta</taxon>
        <taxon>Spermatophyta</taxon>
        <taxon>Magnoliopsida</taxon>
        <taxon>eudicotyledons</taxon>
        <taxon>Gunneridae</taxon>
        <taxon>Pentapetalae</taxon>
        <taxon>Caryophyllales</taxon>
        <taxon>Cactineae</taxon>
        <taxon>Cactaceae</taxon>
        <taxon>Opuntioideae</taxon>
        <taxon>Opuntia</taxon>
    </lineage>
</organism>
<protein>
    <recommendedName>
        <fullName evidence="2">DUF241 domain-containing protein</fullName>
    </recommendedName>
</protein>
<dbReference type="PANTHER" id="PTHR33070">
    <property type="entry name" value="OS06G0725500 PROTEIN"/>
    <property type="match status" value="1"/>
</dbReference>
<dbReference type="GO" id="GO:0048364">
    <property type="term" value="P:root development"/>
    <property type="evidence" value="ECO:0007669"/>
    <property type="project" value="InterPro"/>
</dbReference>
<dbReference type="AlphaFoldDB" id="A0A7C9DV11"/>
<name>A0A7C9DV11_OPUST</name>
<proteinExistence type="predicted"/>
<dbReference type="PANTHER" id="PTHR33070:SF120">
    <property type="entry name" value="EXPRESSED PROTEIN"/>
    <property type="match status" value="1"/>
</dbReference>
<dbReference type="EMBL" id="GISG01167207">
    <property type="protein sequence ID" value="MBA4650867.1"/>
    <property type="molecule type" value="Transcribed_RNA"/>
</dbReference>
<dbReference type="Pfam" id="PF03087">
    <property type="entry name" value="BPS1"/>
    <property type="match status" value="1"/>
</dbReference>